<feature type="active site" description="Tele-phosphohistidine intermediate" evidence="2">
    <location>
        <position position="10"/>
    </location>
</feature>
<accession>A0A0F6Z6I6</accession>
<dbReference type="SMART" id="SM00855">
    <property type="entry name" value="PGAM"/>
    <property type="match status" value="1"/>
</dbReference>
<name>A0A0F6Z6I6_9CORY</name>
<dbReference type="PROSITE" id="PS00175">
    <property type="entry name" value="PG_MUTASE"/>
    <property type="match status" value="1"/>
</dbReference>
<sequence>MTRRLILLRHGQTEYNATSRMQGQLDTELSDLGFQQAASAASVLVQKNITHVFSSDLSRAFNTASAVAALIDAEVRVDKRLRETHLGEWQAKTHTEVDSEYPGARAQWRHDPQWAPPGGESRVDVARRARQVVDELMVSLDDWDEGTVLIVAHGGTINALTSNLLDLAYDQYPMFSGLGNTCWAQLTARPRYYAGSENPEDDLKISSAVSNSPHFEGNNVENAQWYLDGGNMGVTQ</sequence>
<proteinExistence type="predicted"/>
<keyword evidence="1" id="KW-0378">Hydrolase</keyword>
<dbReference type="Proteomes" id="UP000034037">
    <property type="component" value="Chromosome"/>
</dbReference>
<evidence type="ECO:0000256" key="2">
    <source>
        <dbReference type="PIRSR" id="PIRSR613078-1"/>
    </source>
</evidence>
<dbReference type="GO" id="GO:0043456">
    <property type="term" value="P:regulation of pentose-phosphate shunt"/>
    <property type="evidence" value="ECO:0007669"/>
    <property type="project" value="TreeGrafter"/>
</dbReference>
<protein>
    <submittedName>
        <fullName evidence="4">Histidine phosphatase</fullName>
    </submittedName>
</protein>
<dbReference type="InterPro" id="IPR051695">
    <property type="entry name" value="Phosphoglycerate_Mutase"/>
</dbReference>
<dbReference type="CDD" id="cd07067">
    <property type="entry name" value="HP_PGM_like"/>
    <property type="match status" value="1"/>
</dbReference>
<dbReference type="RefSeq" id="WP_046552191.1">
    <property type="nucleotide sequence ID" value="NZ_CP011309.1"/>
</dbReference>
<evidence type="ECO:0000313" key="5">
    <source>
        <dbReference type="Proteomes" id="UP000034037"/>
    </source>
</evidence>
<dbReference type="GO" id="GO:0004331">
    <property type="term" value="F:fructose-2,6-bisphosphate 2-phosphatase activity"/>
    <property type="evidence" value="ECO:0007669"/>
    <property type="project" value="TreeGrafter"/>
</dbReference>
<feature type="binding site" evidence="3">
    <location>
        <begin position="9"/>
        <end position="16"/>
    </location>
    <ligand>
        <name>substrate</name>
    </ligand>
</feature>
<dbReference type="PATRIC" id="fig|92706.3.peg.2386"/>
<dbReference type="PANTHER" id="PTHR46517">
    <property type="entry name" value="FRUCTOSE-2,6-BISPHOSPHATASE TIGAR"/>
    <property type="match status" value="1"/>
</dbReference>
<dbReference type="Gene3D" id="3.40.50.1240">
    <property type="entry name" value="Phosphoglycerate mutase-like"/>
    <property type="match status" value="1"/>
</dbReference>
<dbReference type="GO" id="GO:0005829">
    <property type="term" value="C:cytosol"/>
    <property type="evidence" value="ECO:0007669"/>
    <property type="project" value="TreeGrafter"/>
</dbReference>
<dbReference type="HOGENOM" id="CLU_033323_9_5_11"/>
<dbReference type="GO" id="GO:0045820">
    <property type="term" value="P:negative regulation of glycolytic process"/>
    <property type="evidence" value="ECO:0007669"/>
    <property type="project" value="TreeGrafter"/>
</dbReference>
<dbReference type="EMBL" id="CP011309">
    <property type="protein sequence ID" value="AKF28110.1"/>
    <property type="molecule type" value="Genomic_DNA"/>
</dbReference>
<gene>
    <name evidence="4" type="ORF">YH66_11375</name>
</gene>
<dbReference type="InterPro" id="IPR013078">
    <property type="entry name" value="His_Pase_superF_clade-1"/>
</dbReference>
<evidence type="ECO:0000256" key="3">
    <source>
        <dbReference type="PIRSR" id="PIRSR613078-2"/>
    </source>
</evidence>
<evidence type="ECO:0000256" key="1">
    <source>
        <dbReference type="ARBA" id="ARBA00022801"/>
    </source>
</evidence>
<feature type="binding site" evidence="3">
    <location>
        <position position="59"/>
    </location>
    <ligand>
        <name>substrate</name>
    </ligand>
</feature>
<dbReference type="AlphaFoldDB" id="A0A0F6Z6I6"/>
<dbReference type="Pfam" id="PF00300">
    <property type="entry name" value="His_Phos_1"/>
    <property type="match status" value="1"/>
</dbReference>
<dbReference type="InterPro" id="IPR029033">
    <property type="entry name" value="His_PPase_superfam"/>
</dbReference>
<dbReference type="PANTHER" id="PTHR46517:SF1">
    <property type="entry name" value="FRUCTOSE-2,6-BISPHOSPHATASE TIGAR"/>
    <property type="match status" value="1"/>
</dbReference>
<organism evidence="4 5">
    <name type="scientific">[Brevibacterium] flavum</name>
    <dbReference type="NCBI Taxonomy" id="92706"/>
    <lineage>
        <taxon>Bacteria</taxon>
        <taxon>Bacillati</taxon>
        <taxon>Actinomycetota</taxon>
        <taxon>Actinomycetes</taxon>
        <taxon>Mycobacteriales</taxon>
        <taxon>Corynebacteriaceae</taxon>
        <taxon>Corynebacterium</taxon>
    </lineage>
</organism>
<evidence type="ECO:0000313" key="4">
    <source>
        <dbReference type="EMBL" id="AKF28110.1"/>
    </source>
</evidence>
<keyword evidence="5" id="KW-1185">Reference proteome</keyword>
<dbReference type="InterPro" id="IPR001345">
    <property type="entry name" value="PG/BPGM_mutase_AS"/>
</dbReference>
<dbReference type="SUPFAM" id="SSF53254">
    <property type="entry name" value="Phosphoglycerate mutase-like"/>
    <property type="match status" value="1"/>
</dbReference>
<reference evidence="4 5" key="1">
    <citation type="submission" date="2015-04" db="EMBL/GenBank/DDBJ databases">
        <title>Complete Genome Sequence of Brevibacterium flavum ATCC 15168.</title>
        <authorList>
            <person name="Ahn J."/>
            <person name="Park G."/>
            <person name="Jeon W."/>
            <person name="Jang Y."/>
            <person name="Jang M."/>
            <person name="Lee H."/>
            <person name="Lee H."/>
        </authorList>
    </citation>
    <scope>NUCLEOTIDE SEQUENCE [LARGE SCALE GENOMIC DNA]</scope>
    <source>
        <strain evidence="4 5">ATCC 15168</strain>
    </source>
</reference>
<feature type="active site" description="Proton donor/acceptor" evidence="2">
    <location>
        <position position="83"/>
    </location>
</feature>